<evidence type="ECO:0000259" key="7">
    <source>
        <dbReference type="Pfam" id="PF01764"/>
    </source>
</evidence>
<evidence type="ECO:0000313" key="9">
    <source>
        <dbReference type="EMBL" id="PKI34330.1"/>
    </source>
</evidence>
<keyword evidence="6" id="KW-0539">Nucleus</keyword>
<name>A0A2I0HS67_PUNGR</name>
<gene>
    <name evidence="9" type="ORF">CRG98_045246</name>
</gene>
<dbReference type="Pfam" id="PF01764">
    <property type="entry name" value="Lipase_3"/>
    <property type="match status" value="1"/>
</dbReference>
<accession>A0A2I0HS67</accession>
<keyword evidence="5" id="KW-0611">Plant defense</keyword>
<dbReference type="InterPro" id="IPR002921">
    <property type="entry name" value="Fungal_lipase-type"/>
</dbReference>
<dbReference type="SUPFAM" id="SSF53474">
    <property type="entry name" value="alpha/beta-Hydrolases"/>
    <property type="match status" value="1"/>
</dbReference>
<evidence type="ECO:0000259" key="8">
    <source>
        <dbReference type="Pfam" id="PF18117"/>
    </source>
</evidence>
<evidence type="ECO:0000256" key="1">
    <source>
        <dbReference type="ARBA" id="ARBA00004123"/>
    </source>
</evidence>
<feature type="domain" description="EDS1 EP" evidence="8">
    <location>
        <begin position="312"/>
        <end position="484"/>
    </location>
</feature>
<evidence type="ECO:0000256" key="3">
    <source>
        <dbReference type="ARBA" id="ARBA00022490"/>
    </source>
</evidence>
<protein>
    <recommendedName>
        <fullName evidence="11">Senescence-associated carboxylesterase 101-like</fullName>
    </recommendedName>
</protein>
<dbReference type="Proteomes" id="UP000233551">
    <property type="component" value="Unassembled WGS sequence"/>
</dbReference>
<dbReference type="GO" id="GO:0005737">
    <property type="term" value="C:cytoplasm"/>
    <property type="evidence" value="ECO:0007669"/>
    <property type="project" value="UniProtKB-SubCell"/>
</dbReference>
<dbReference type="InterPro" id="IPR044603">
    <property type="entry name" value="SAG101-like"/>
</dbReference>
<feature type="non-terminal residue" evidence="9">
    <location>
        <position position="484"/>
    </location>
</feature>
<dbReference type="PANTHER" id="PTHR46898">
    <property type="entry name" value="SENESCENCE-ASSOCIATED CARBOXYLESTERASE 101"/>
    <property type="match status" value="1"/>
</dbReference>
<dbReference type="Gene3D" id="3.40.50.1820">
    <property type="entry name" value="alpha/beta hydrolase"/>
    <property type="match status" value="1"/>
</dbReference>
<dbReference type="PANTHER" id="PTHR46898:SF3">
    <property type="entry name" value="FUNGAL LIPASE-LIKE DOMAIN-CONTAINING PROTEIN"/>
    <property type="match status" value="1"/>
</dbReference>
<keyword evidence="3" id="KW-0963">Cytoplasm</keyword>
<dbReference type="EMBL" id="PGOL01005973">
    <property type="protein sequence ID" value="PKI34330.1"/>
    <property type="molecule type" value="Genomic_DNA"/>
</dbReference>
<sequence length="484" mass="55550">MDIDSASTPLFSCGLDLAGLAVSSDLLYYSWGAISELRTNPSRHVGSSSLSVEYREYRVRNYRIIAFIVSPVTEKYLLEGSDLVPSSDIPDFNFLCSKSNPEFSINRAAKALFDSVCGELSSLKYQVKEGAKSTPYIVTGHSLGGSIASLFMLWLLNALEPTTTRRPLCITFGAPLLGDTRFQQAIYQYSTWNSCFLHTAHRDVPFPSIFPAMDYRPFGTFLFLSGSGKACFEAPGSISDLLMRMKPEREIESYKAGIIAQLTSIGLLQNEDEARNSWVDKKIVKPEKAAITQKREMFDPARKLNDVKVNMAQLEWYKKMNENGGYAYYDSYKIKRLMRDHRVVEFKRILTDYWEKLVEEVEKKPQKEDVPLRKEWLYGGTNFRRMVEPLDIADYYKVKGRRDYWNGGRLNCYKKLEKWLKKAKKPDTSLNTRKQNIRSSMTEDSCFWAQVEEAMIACEAYNNGNEGNFERLVEFETYVFGLIE</sequence>
<dbReference type="GO" id="GO:0052689">
    <property type="term" value="F:carboxylic ester hydrolase activity"/>
    <property type="evidence" value="ECO:0007669"/>
    <property type="project" value="InterPro"/>
</dbReference>
<comment type="subcellular location">
    <subcellularLocation>
        <location evidence="2">Cytoplasm</location>
    </subcellularLocation>
    <subcellularLocation>
        <location evidence="1">Nucleus</location>
    </subcellularLocation>
</comment>
<evidence type="ECO:0000256" key="2">
    <source>
        <dbReference type="ARBA" id="ARBA00004496"/>
    </source>
</evidence>
<comment type="caution">
    <text evidence="9">The sequence shown here is derived from an EMBL/GenBank/DDBJ whole genome shotgun (WGS) entry which is preliminary data.</text>
</comment>
<evidence type="ECO:0000256" key="5">
    <source>
        <dbReference type="ARBA" id="ARBA00022821"/>
    </source>
</evidence>
<dbReference type="AlphaFoldDB" id="A0A2I0HS67"/>
<evidence type="ECO:0000256" key="4">
    <source>
        <dbReference type="ARBA" id="ARBA00022801"/>
    </source>
</evidence>
<evidence type="ECO:0000256" key="6">
    <source>
        <dbReference type="ARBA" id="ARBA00023242"/>
    </source>
</evidence>
<evidence type="ECO:0000313" key="10">
    <source>
        <dbReference type="Proteomes" id="UP000233551"/>
    </source>
</evidence>
<evidence type="ECO:0008006" key="11">
    <source>
        <dbReference type="Google" id="ProtNLM"/>
    </source>
</evidence>
<dbReference type="InterPro" id="IPR041266">
    <property type="entry name" value="EDS1_EP"/>
</dbReference>
<dbReference type="InterPro" id="IPR029058">
    <property type="entry name" value="AB_hydrolase_fold"/>
</dbReference>
<dbReference type="STRING" id="22663.A0A2I0HS67"/>
<proteinExistence type="predicted"/>
<organism evidence="9 10">
    <name type="scientific">Punica granatum</name>
    <name type="common">Pomegranate</name>
    <dbReference type="NCBI Taxonomy" id="22663"/>
    <lineage>
        <taxon>Eukaryota</taxon>
        <taxon>Viridiplantae</taxon>
        <taxon>Streptophyta</taxon>
        <taxon>Embryophyta</taxon>
        <taxon>Tracheophyta</taxon>
        <taxon>Spermatophyta</taxon>
        <taxon>Magnoliopsida</taxon>
        <taxon>eudicotyledons</taxon>
        <taxon>Gunneridae</taxon>
        <taxon>Pentapetalae</taxon>
        <taxon>rosids</taxon>
        <taxon>malvids</taxon>
        <taxon>Myrtales</taxon>
        <taxon>Lythraceae</taxon>
        <taxon>Punica</taxon>
    </lineage>
</organism>
<dbReference type="GO" id="GO:0006952">
    <property type="term" value="P:defense response"/>
    <property type="evidence" value="ECO:0007669"/>
    <property type="project" value="UniProtKB-KW"/>
</dbReference>
<reference evidence="9 10" key="1">
    <citation type="submission" date="2017-11" db="EMBL/GenBank/DDBJ databases">
        <title>De-novo sequencing of pomegranate (Punica granatum L.) genome.</title>
        <authorList>
            <person name="Akparov Z."/>
            <person name="Amiraslanov A."/>
            <person name="Hajiyeva S."/>
            <person name="Abbasov M."/>
            <person name="Kaur K."/>
            <person name="Hamwieh A."/>
            <person name="Solovyev V."/>
            <person name="Salamov A."/>
            <person name="Braich B."/>
            <person name="Kosarev P."/>
            <person name="Mahmoud A."/>
            <person name="Hajiyev E."/>
            <person name="Babayeva S."/>
            <person name="Izzatullayeva V."/>
            <person name="Mammadov A."/>
            <person name="Mammadov A."/>
            <person name="Sharifova S."/>
            <person name="Ojaghi J."/>
            <person name="Eynullazada K."/>
            <person name="Bayramov B."/>
            <person name="Abdulazimova A."/>
            <person name="Shahmuradov I."/>
        </authorList>
    </citation>
    <scope>NUCLEOTIDE SEQUENCE [LARGE SCALE GENOMIC DNA]</scope>
    <source>
        <strain evidence="10">cv. AG2017</strain>
        <tissue evidence="9">Leaf</tissue>
    </source>
</reference>
<dbReference type="Pfam" id="PF18117">
    <property type="entry name" value="EDS1_EP"/>
    <property type="match status" value="1"/>
</dbReference>
<keyword evidence="4" id="KW-0378">Hydrolase</keyword>
<dbReference type="GO" id="GO:0005634">
    <property type="term" value="C:nucleus"/>
    <property type="evidence" value="ECO:0007669"/>
    <property type="project" value="UniProtKB-SubCell"/>
</dbReference>
<dbReference type="GO" id="GO:0006629">
    <property type="term" value="P:lipid metabolic process"/>
    <property type="evidence" value="ECO:0007669"/>
    <property type="project" value="InterPro"/>
</dbReference>
<feature type="domain" description="Fungal lipase-type" evidence="7">
    <location>
        <begin position="107"/>
        <end position="188"/>
    </location>
</feature>
<keyword evidence="10" id="KW-1185">Reference proteome</keyword>